<dbReference type="InterPro" id="IPR015899">
    <property type="entry name" value="UDP-GalPyranose_mutase_C"/>
</dbReference>
<dbReference type="EMBL" id="CP042275">
    <property type="protein sequence ID" value="QDY97177.1"/>
    <property type="molecule type" value="Genomic_DNA"/>
</dbReference>
<gene>
    <name evidence="2" type="ORF">CG010_024185</name>
</gene>
<accession>A0AAP9E9H9</accession>
<dbReference type="Pfam" id="PF13450">
    <property type="entry name" value="NAD_binding_8"/>
    <property type="match status" value="1"/>
</dbReference>
<evidence type="ECO:0000313" key="3">
    <source>
        <dbReference type="Proteomes" id="UP000222296"/>
    </source>
</evidence>
<feature type="domain" description="UDP-galactopyranose mutase C-terminal" evidence="1">
    <location>
        <begin position="149"/>
        <end position="354"/>
    </location>
</feature>
<dbReference type="Pfam" id="PF03275">
    <property type="entry name" value="GLF"/>
    <property type="match status" value="1"/>
</dbReference>
<dbReference type="RefSeq" id="WP_003505561.1">
    <property type="nucleotide sequence ID" value="NZ_CP029045.1"/>
</dbReference>
<name>A0AAP9E9H9_AGRTU</name>
<dbReference type="Gene3D" id="3.40.50.720">
    <property type="entry name" value="NAD(P)-binding Rossmann-like Domain"/>
    <property type="match status" value="3"/>
</dbReference>
<protein>
    <submittedName>
        <fullName evidence="2">NAD(P)-binding protein</fullName>
    </submittedName>
</protein>
<dbReference type="SUPFAM" id="SSF51971">
    <property type="entry name" value="Nucleotide-binding domain"/>
    <property type="match status" value="1"/>
</dbReference>
<evidence type="ECO:0000313" key="2">
    <source>
        <dbReference type="EMBL" id="QDY97177.1"/>
    </source>
</evidence>
<dbReference type="GO" id="GO:0008767">
    <property type="term" value="F:UDP-galactopyranose mutase activity"/>
    <property type="evidence" value="ECO:0007669"/>
    <property type="project" value="InterPro"/>
</dbReference>
<dbReference type="GO" id="GO:0005829">
    <property type="term" value="C:cytosol"/>
    <property type="evidence" value="ECO:0007669"/>
    <property type="project" value="TreeGrafter"/>
</dbReference>
<dbReference type="PANTHER" id="PTHR21197:SF0">
    <property type="entry name" value="UDP-GALACTOPYRANOSE MUTASE"/>
    <property type="match status" value="1"/>
</dbReference>
<organism evidence="2 3">
    <name type="scientific">Agrobacterium tumefaciens</name>
    <dbReference type="NCBI Taxonomy" id="358"/>
    <lineage>
        <taxon>Bacteria</taxon>
        <taxon>Pseudomonadati</taxon>
        <taxon>Pseudomonadota</taxon>
        <taxon>Alphaproteobacteria</taxon>
        <taxon>Hyphomicrobiales</taxon>
        <taxon>Rhizobiaceae</taxon>
        <taxon>Rhizobium/Agrobacterium group</taxon>
        <taxon>Agrobacterium</taxon>
        <taxon>Agrobacterium tumefaciens complex</taxon>
    </lineage>
</organism>
<proteinExistence type="predicted"/>
<evidence type="ECO:0000259" key="1">
    <source>
        <dbReference type="Pfam" id="PF03275"/>
    </source>
</evidence>
<dbReference type="PANTHER" id="PTHR21197">
    <property type="entry name" value="UDP-GALACTOPYRANOSE MUTASE"/>
    <property type="match status" value="1"/>
</dbReference>
<dbReference type="GO" id="GO:0050660">
    <property type="term" value="F:flavin adenine dinucleotide binding"/>
    <property type="evidence" value="ECO:0007669"/>
    <property type="project" value="TreeGrafter"/>
</dbReference>
<dbReference type="AlphaFoldDB" id="A0AAP9E9H9"/>
<reference evidence="2 3" key="1">
    <citation type="journal article" date="2017" name="Genome Announc.">
        <title>Draft Genome Sequence of Agrobacterium tumefaciens Biovar 1 Strain 186, Isolated from Walnut.</title>
        <authorList>
            <person name="Poret-Peterson A.T."/>
            <person name="Bhatnagar S."/>
            <person name="McClean A.E."/>
            <person name="Kluepfel D.A."/>
        </authorList>
    </citation>
    <scope>NUCLEOTIDE SEQUENCE [LARGE SCALE GENOMIC DNA]</scope>
    <source>
        <strain evidence="2 3">186</strain>
    </source>
</reference>
<sequence length="379" mass="43832">MQNYLVVGAGFAGAVYARILAEGGHQVQVIDRRDHIAGNAYDFVDHNGVRVHRYGPHLFHTKNEDVVQWLSAFTDWDPYQHRVKAILPSGVRTPLPVNRSTINDVFGTQLSTSSEVEAFLKLQSEKIAEPTNAAEYLYKNIGRTLTDLFFRPYTKKMWNLDLEDMSDSVVRRIPVRTDDEDRYFPDATFQLMPKDGYTRIFERIFSHPNIKVSLGVSFTKEMEVFYDHVFNSMAIDEYFDGRFGALPYRSIKFHSLALPSVGGQTDVSVLNFTDKSRYTRETYWHLLPNHLVENTGTVTKTIEEPCDYLENDMERYYPVKTADGRFQEIYLKYKTLSNTLPNITFIGRCGTYQYIDMDQVINQSLIGARKFRRDVEALK</sequence>
<dbReference type="Proteomes" id="UP000222296">
    <property type="component" value="Chromosome Linear"/>
</dbReference>